<keyword evidence="5" id="KW-0964">Secreted</keyword>
<sequence length="59" mass="6172">KICAQNMLGQAGQLGCGASDIACLCKNTDFGYGIRDCSIQVCSNVDDANIAISWGNKLC</sequence>
<keyword evidence="6 15" id="KW-0349">Heme</keyword>
<feature type="non-terminal residue" evidence="17">
    <location>
        <position position="59"/>
    </location>
</feature>
<keyword evidence="4" id="KW-1003">Cell membrane</keyword>
<comment type="caution">
    <text evidence="17">The sequence shown here is derived from an EMBL/GenBank/DDBJ whole genome shotgun (WGS) entry which is preliminary data.</text>
</comment>
<accession>A0AAN6UCA4</accession>
<keyword evidence="7" id="KW-0336">GPI-anchor</keyword>
<dbReference type="AlphaFoldDB" id="A0AAN6UCA4"/>
<dbReference type="GO" id="GO:0005886">
    <property type="term" value="C:plasma membrane"/>
    <property type="evidence" value="ECO:0007669"/>
    <property type="project" value="UniProtKB-SubCell"/>
</dbReference>
<reference evidence="17" key="1">
    <citation type="journal article" date="2023" name="Mol. Phylogenet. Evol.">
        <title>Genome-scale phylogeny and comparative genomics of the fungal order Sordariales.</title>
        <authorList>
            <person name="Hensen N."/>
            <person name="Bonometti L."/>
            <person name="Westerberg I."/>
            <person name="Brannstrom I.O."/>
            <person name="Guillou S."/>
            <person name="Cros-Aarteil S."/>
            <person name="Calhoun S."/>
            <person name="Haridas S."/>
            <person name="Kuo A."/>
            <person name="Mondo S."/>
            <person name="Pangilinan J."/>
            <person name="Riley R."/>
            <person name="LaButti K."/>
            <person name="Andreopoulos B."/>
            <person name="Lipzen A."/>
            <person name="Chen C."/>
            <person name="Yan M."/>
            <person name="Daum C."/>
            <person name="Ng V."/>
            <person name="Clum A."/>
            <person name="Steindorff A."/>
            <person name="Ohm R.A."/>
            <person name="Martin F."/>
            <person name="Silar P."/>
            <person name="Natvig D.O."/>
            <person name="Lalanne C."/>
            <person name="Gautier V."/>
            <person name="Ament-Velasquez S.L."/>
            <person name="Kruys A."/>
            <person name="Hutchinson M.I."/>
            <person name="Powell A.J."/>
            <person name="Barry K."/>
            <person name="Miller A.N."/>
            <person name="Grigoriev I.V."/>
            <person name="Debuchy R."/>
            <person name="Gladieux P."/>
            <person name="Hiltunen Thoren M."/>
            <person name="Johannesson H."/>
        </authorList>
    </citation>
    <scope>NUCLEOTIDE SEQUENCE</scope>
    <source>
        <strain evidence="17">CBS 123565</strain>
    </source>
</reference>
<evidence type="ECO:0000256" key="6">
    <source>
        <dbReference type="ARBA" id="ARBA00022617"/>
    </source>
</evidence>
<gene>
    <name evidence="17" type="ORF">BT67DRAFT_335823</name>
</gene>
<evidence type="ECO:0000259" key="16">
    <source>
        <dbReference type="PROSITE" id="PS52012"/>
    </source>
</evidence>
<evidence type="ECO:0000256" key="9">
    <source>
        <dbReference type="ARBA" id="ARBA00022729"/>
    </source>
</evidence>
<comment type="similarity">
    <text evidence="3">Belongs to the RBT5 family.</text>
</comment>
<dbReference type="GO" id="GO:0098552">
    <property type="term" value="C:side of membrane"/>
    <property type="evidence" value="ECO:0007669"/>
    <property type="project" value="UniProtKB-KW"/>
</dbReference>
<dbReference type="Proteomes" id="UP001304895">
    <property type="component" value="Unassembled WGS sequence"/>
</dbReference>
<evidence type="ECO:0000313" key="17">
    <source>
        <dbReference type="EMBL" id="KAK4130338.1"/>
    </source>
</evidence>
<dbReference type="PANTHER" id="PTHR37928:SF1">
    <property type="entry name" value="CFEM DOMAIN PROTEIN (AFU_ORTHOLOGUE AFUA_6G14090)"/>
    <property type="match status" value="1"/>
</dbReference>
<dbReference type="InterPro" id="IPR051735">
    <property type="entry name" value="CFEM_domain"/>
</dbReference>
<evidence type="ECO:0000256" key="4">
    <source>
        <dbReference type="ARBA" id="ARBA00022475"/>
    </source>
</evidence>
<evidence type="ECO:0000256" key="7">
    <source>
        <dbReference type="ARBA" id="ARBA00022622"/>
    </source>
</evidence>
<dbReference type="PANTHER" id="PTHR37928">
    <property type="entry name" value="CFEM DOMAIN PROTEIN (AFU_ORTHOLOGUE AFUA_6G14090)"/>
    <property type="match status" value="1"/>
</dbReference>
<dbReference type="SMART" id="SM00747">
    <property type="entry name" value="CFEM"/>
    <property type="match status" value="1"/>
</dbReference>
<keyword evidence="11" id="KW-0472">Membrane</keyword>
<evidence type="ECO:0000256" key="15">
    <source>
        <dbReference type="PROSITE-ProRule" id="PRU01356"/>
    </source>
</evidence>
<proteinExistence type="inferred from homology"/>
<reference evidence="17" key="2">
    <citation type="submission" date="2023-05" db="EMBL/GenBank/DDBJ databases">
        <authorList>
            <consortium name="Lawrence Berkeley National Laboratory"/>
            <person name="Steindorff A."/>
            <person name="Hensen N."/>
            <person name="Bonometti L."/>
            <person name="Westerberg I."/>
            <person name="Brannstrom I.O."/>
            <person name="Guillou S."/>
            <person name="Cros-Aarteil S."/>
            <person name="Calhoun S."/>
            <person name="Haridas S."/>
            <person name="Kuo A."/>
            <person name="Mondo S."/>
            <person name="Pangilinan J."/>
            <person name="Riley R."/>
            <person name="Labutti K."/>
            <person name="Andreopoulos B."/>
            <person name="Lipzen A."/>
            <person name="Chen C."/>
            <person name="Yanf M."/>
            <person name="Daum C."/>
            <person name="Ng V."/>
            <person name="Clum A."/>
            <person name="Ohm R."/>
            <person name="Martin F."/>
            <person name="Silar P."/>
            <person name="Natvig D."/>
            <person name="Lalanne C."/>
            <person name="Gautier V."/>
            <person name="Ament-Velasquez S.L."/>
            <person name="Kruys A."/>
            <person name="Hutchinson M.I."/>
            <person name="Powell A.J."/>
            <person name="Barry K."/>
            <person name="Miller A.N."/>
            <person name="Grigoriev I.V."/>
            <person name="Debuchy R."/>
            <person name="Gladieux P."/>
            <person name="Thoren M.H."/>
            <person name="Johannesson H."/>
        </authorList>
    </citation>
    <scope>NUCLEOTIDE SEQUENCE</scope>
    <source>
        <strain evidence="17">CBS 123565</strain>
    </source>
</reference>
<evidence type="ECO:0000256" key="3">
    <source>
        <dbReference type="ARBA" id="ARBA00010031"/>
    </source>
</evidence>
<evidence type="ECO:0000256" key="8">
    <source>
        <dbReference type="ARBA" id="ARBA00022723"/>
    </source>
</evidence>
<evidence type="ECO:0000313" key="18">
    <source>
        <dbReference type="Proteomes" id="UP001304895"/>
    </source>
</evidence>
<evidence type="ECO:0000256" key="2">
    <source>
        <dbReference type="ARBA" id="ARBA00004613"/>
    </source>
</evidence>
<feature type="non-terminal residue" evidence="17">
    <location>
        <position position="1"/>
    </location>
</feature>
<keyword evidence="18" id="KW-1185">Reference proteome</keyword>
<organism evidence="17 18">
    <name type="scientific">Trichocladium antarcticum</name>
    <dbReference type="NCBI Taxonomy" id="1450529"/>
    <lineage>
        <taxon>Eukaryota</taxon>
        <taxon>Fungi</taxon>
        <taxon>Dikarya</taxon>
        <taxon>Ascomycota</taxon>
        <taxon>Pezizomycotina</taxon>
        <taxon>Sordariomycetes</taxon>
        <taxon>Sordariomycetidae</taxon>
        <taxon>Sordariales</taxon>
        <taxon>Chaetomiaceae</taxon>
        <taxon>Trichocladium</taxon>
    </lineage>
</organism>
<keyword evidence="12 15" id="KW-1015">Disulfide bond</keyword>
<keyword evidence="13" id="KW-0325">Glycoprotein</keyword>
<feature type="disulfide bond" evidence="15">
    <location>
        <begin position="16"/>
        <end position="23"/>
    </location>
</feature>
<evidence type="ECO:0000256" key="13">
    <source>
        <dbReference type="ARBA" id="ARBA00023180"/>
    </source>
</evidence>
<keyword evidence="8 15" id="KW-0479">Metal-binding</keyword>
<keyword evidence="9" id="KW-0732">Signal</keyword>
<comment type="caution">
    <text evidence="15">Lacks conserved residue(s) required for the propagation of feature annotation.</text>
</comment>
<protein>
    <recommendedName>
        <fullName evidence="16">CFEM domain-containing protein</fullName>
    </recommendedName>
</protein>
<dbReference type="EMBL" id="MU853438">
    <property type="protein sequence ID" value="KAK4130338.1"/>
    <property type="molecule type" value="Genomic_DNA"/>
</dbReference>
<evidence type="ECO:0000256" key="12">
    <source>
        <dbReference type="ARBA" id="ARBA00023157"/>
    </source>
</evidence>
<keyword evidence="10 15" id="KW-0408">Iron</keyword>
<evidence type="ECO:0000256" key="14">
    <source>
        <dbReference type="ARBA" id="ARBA00023288"/>
    </source>
</evidence>
<evidence type="ECO:0000256" key="11">
    <source>
        <dbReference type="ARBA" id="ARBA00023136"/>
    </source>
</evidence>
<comment type="subcellular location">
    <subcellularLocation>
        <location evidence="1">Cell membrane</location>
        <topology evidence="1">Lipid-anchor</topology>
        <topology evidence="1">GPI-anchor</topology>
    </subcellularLocation>
    <subcellularLocation>
        <location evidence="2">Secreted</location>
    </subcellularLocation>
</comment>
<evidence type="ECO:0000256" key="10">
    <source>
        <dbReference type="ARBA" id="ARBA00023004"/>
    </source>
</evidence>
<dbReference type="PROSITE" id="PS52012">
    <property type="entry name" value="CFEM"/>
    <property type="match status" value="1"/>
</dbReference>
<dbReference type="GO" id="GO:0046872">
    <property type="term" value="F:metal ion binding"/>
    <property type="evidence" value="ECO:0007669"/>
    <property type="project" value="UniProtKB-UniRule"/>
</dbReference>
<dbReference type="Pfam" id="PF05730">
    <property type="entry name" value="CFEM"/>
    <property type="match status" value="1"/>
</dbReference>
<feature type="binding site" description="axial binding residue" evidence="15">
    <location>
        <position position="20"/>
    </location>
    <ligand>
        <name>heme</name>
        <dbReference type="ChEBI" id="CHEBI:30413"/>
    </ligand>
    <ligandPart>
        <name>Fe</name>
        <dbReference type="ChEBI" id="CHEBI:18248"/>
    </ligandPart>
</feature>
<name>A0AAN6UCA4_9PEZI</name>
<feature type="domain" description="CFEM" evidence="16">
    <location>
        <begin position="1"/>
        <end position="59"/>
    </location>
</feature>
<keyword evidence="14" id="KW-0449">Lipoprotein</keyword>
<dbReference type="GO" id="GO:0005576">
    <property type="term" value="C:extracellular region"/>
    <property type="evidence" value="ECO:0007669"/>
    <property type="project" value="UniProtKB-SubCell"/>
</dbReference>
<dbReference type="InterPro" id="IPR008427">
    <property type="entry name" value="Extracellular_membr_CFEM_dom"/>
</dbReference>
<evidence type="ECO:0000256" key="5">
    <source>
        <dbReference type="ARBA" id="ARBA00022525"/>
    </source>
</evidence>
<evidence type="ECO:0000256" key="1">
    <source>
        <dbReference type="ARBA" id="ARBA00004609"/>
    </source>
</evidence>